<proteinExistence type="predicted"/>
<keyword evidence="4" id="KW-1185">Reference proteome</keyword>
<dbReference type="Pfam" id="PF08486">
    <property type="entry name" value="SpoIID"/>
    <property type="match status" value="1"/>
</dbReference>
<protein>
    <submittedName>
        <fullName evidence="3">Stage II sporulation protein D</fullName>
    </submittedName>
</protein>
<evidence type="ECO:0000313" key="4">
    <source>
        <dbReference type="Proteomes" id="UP001242811"/>
    </source>
</evidence>
<organism evidence="3 4">
    <name type="scientific">Paenibacillus brasilensis</name>
    <dbReference type="NCBI Taxonomy" id="128574"/>
    <lineage>
        <taxon>Bacteria</taxon>
        <taxon>Bacillati</taxon>
        <taxon>Bacillota</taxon>
        <taxon>Bacilli</taxon>
        <taxon>Bacillales</taxon>
        <taxon>Paenibacillaceae</taxon>
        <taxon>Paenibacillus</taxon>
    </lineage>
</organism>
<dbReference type="PANTHER" id="PTHR30032:SF4">
    <property type="entry name" value="AMIDASE ENHANCER"/>
    <property type="match status" value="1"/>
</dbReference>
<feature type="domain" description="SPOR" evidence="1">
    <location>
        <begin position="122"/>
        <end position="184"/>
    </location>
</feature>
<dbReference type="PANTHER" id="PTHR30032">
    <property type="entry name" value="N-ACETYLMURAMOYL-L-ALANINE AMIDASE-RELATED"/>
    <property type="match status" value="1"/>
</dbReference>
<evidence type="ECO:0000259" key="1">
    <source>
        <dbReference type="Pfam" id="PF05036"/>
    </source>
</evidence>
<accession>A0ABU0KZJ2</accession>
<feature type="domain" description="Sporulation stage II protein D amidase enhancer LytB N-terminal" evidence="2">
    <location>
        <begin position="321"/>
        <end position="407"/>
    </location>
</feature>
<dbReference type="Pfam" id="PF05036">
    <property type="entry name" value="SPOR"/>
    <property type="match status" value="1"/>
</dbReference>
<evidence type="ECO:0000313" key="3">
    <source>
        <dbReference type="EMBL" id="MDQ0494856.1"/>
    </source>
</evidence>
<dbReference type="Proteomes" id="UP001242811">
    <property type="component" value="Unassembled WGS sequence"/>
</dbReference>
<dbReference type="InterPro" id="IPR013693">
    <property type="entry name" value="SpoIID/LytB_N"/>
</dbReference>
<sequence>MRVRQSEWGKPEMSGKALNRKTIFSTWTGRAKRAAAIMVLATVCLPWTSSVHAAAAQEDIRVVIFADLGSKYKATVPAVTLKSSEGLSVGQNSGGSFQAWMGLPDSTARFSVDSYRVKVLEGNEAAAIKAAQVLQKTNDKPTVFIGSKNGSSVYQVYAGIYTSEQAAQAAVQRISSATGAQAEVKGNKHWSTGSYGSEQEANLVRTTIAAAGFDAFTVIQSRGQYAVWVGEESNDSKLSALKAELESKQPKLTLSKVSATQTGLIIRQEAGVTTGSQAMLHYMLSGSDNSKIIVNGGNNGVQVVERSQRTYRGDMEISITSGQLALVNDVPLEQYLYSVVGAEVYSSWPAEALKAQAVAARSYALAQGTRFQIGNVVDGTLSQAYNGKGSENANVSEAVDATAGEVIKSGGKVLEAVFSSNAGGVTADASEVWNSGGEAFASVDSSGDTTAQKGAQEWYHVLLSSGKTGYIREDNAKELEGVTEAGLDKITVTAENTNVRAIPQIQSAVAPVAKAQPGEEMIVLEKVPQSGDYAWVRGPFTSAQIAKSLQGKVTGTVPSLIDHLDVTKRGPSGRVLEVEANGSPLTVKYPDMYRSAMGGLPSTLFDIASTGSYTVLGADGATSHVSGSQGTQILSASGSSTSSGNGVVVMNEDRHARVIDKTQSFIFTGKGNGHGLGLSQWGANGLAEQGYDYKKILQHYYKNVDIVKE</sequence>
<comment type="caution">
    <text evidence="3">The sequence shown here is derived from an EMBL/GenBank/DDBJ whole genome shotgun (WGS) entry which is preliminary data.</text>
</comment>
<name>A0ABU0KZJ2_9BACL</name>
<dbReference type="InterPro" id="IPR051922">
    <property type="entry name" value="Bact_Sporulation_Assoc"/>
</dbReference>
<dbReference type="InterPro" id="IPR007730">
    <property type="entry name" value="SPOR-like_dom"/>
</dbReference>
<dbReference type="NCBIfam" id="TIGR02669">
    <property type="entry name" value="SpoIID_LytB"/>
    <property type="match status" value="1"/>
</dbReference>
<dbReference type="InterPro" id="IPR013486">
    <property type="entry name" value="SpoIID/LytB"/>
</dbReference>
<reference evidence="3 4" key="1">
    <citation type="submission" date="2023-07" db="EMBL/GenBank/DDBJ databases">
        <title>Genomic Encyclopedia of Type Strains, Phase IV (KMG-IV): sequencing the most valuable type-strain genomes for metagenomic binning, comparative biology and taxonomic classification.</title>
        <authorList>
            <person name="Goeker M."/>
        </authorList>
    </citation>
    <scope>NUCLEOTIDE SEQUENCE [LARGE SCALE GENOMIC DNA]</scope>
    <source>
        <strain evidence="3 4">DSM 14914</strain>
    </source>
</reference>
<evidence type="ECO:0000259" key="2">
    <source>
        <dbReference type="Pfam" id="PF08486"/>
    </source>
</evidence>
<dbReference type="InterPro" id="IPR036680">
    <property type="entry name" value="SPOR-like_sf"/>
</dbReference>
<dbReference type="EMBL" id="JAUSWA010000017">
    <property type="protein sequence ID" value="MDQ0494856.1"/>
    <property type="molecule type" value="Genomic_DNA"/>
</dbReference>
<dbReference type="SUPFAM" id="SSF110997">
    <property type="entry name" value="Sporulation related repeat"/>
    <property type="match status" value="1"/>
</dbReference>
<gene>
    <name evidence="3" type="ORF">QOZ95_003023</name>
</gene>